<dbReference type="InterPro" id="IPR010982">
    <property type="entry name" value="Lambda_DNA-bd_dom_sf"/>
</dbReference>
<dbReference type="InterPro" id="IPR001387">
    <property type="entry name" value="Cro/C1-type_HTH"/>
</dbReference>
<dbReference type="SUPFAM" id="SSF47413">
    <property type="entry name" value="lambda repressor-like DNA-binding domains"/>
    <property type="match status" value="1"/>
</dbReference>
<name>A0A1C6G038_9FIRM</name>
<dbReference type="GO" id="GO:0003677">
    <property type="term" value="F:DNA binding"/>
    <property type="evidence" value="ECO:0007669"/>
    <property type="project" value="InterPro"/>
</dbReference>
<protein>
    <submittedName>
        <fullName evidence="2">Helix-turn-helix domain</fullName>
    </submittedName>
</protein>
<sequence>MGEIYKRIEDLCKSSKINITVMCKEAGVPRSALSDYKAGRIKTLSADKLSKIAAYFNVSVDYLLGNTDQKEKAPAKAEADDVTFDDFTYAFHNEAKDLSAEEKNALLEMAKALKRAKEGK</sequence>
<organism evidence="2">
    <name type="scientific">uncultured Anaerotruncus sp</name>
    <dbReference type="NCBI Taxonomy" id="905011"/>
    <lineage>
        <taxon>Bacteria</taxon>
        <taxon>Bacillati</taxon>
        <taxon>Bacillota</taxon>
        <taxon>Clostridia</taxon>
        <taxon>Eubacteriales</taxon>
        <taxon>Oscillospiraceae</taxon>
        <taxon>Anaerotruncus</taxon>
        <taxon>environmental samples</taxon>
    </lineage>
</organism>
<dbReference type="CDD" id="cd00093">
    <property type="entry name" value="HTH_XRE"/>
    <property type="match status" value="1"/>
</dbReference>
<proteinExistence type="predicted"/>
<dbReference type="SMART" id="SM00530">
    <property type="entry name" value="HTH_XRE"/>
    <property type="match status" value="1"/>
</dbReference>
<feature type="domain" description="HTH cro/C1-type" evidence="1">
    <location>
        <begin position="8"/>
        <end position="63"/>
    </location>
</feature>
<evidence type="ECO:0000313" key="2">
    <source>
        <dbReference type="EMBL" id="SCJ38580.1"/>
    </source>
</evidence>
<dbReference type="PROSITE" id="PS50943">
    <property type="entry name" value="HTH_CROC1"/>
    <property type="match status" value="1"/>
</dbReference>
<gene>
    <name evidence="2" type="ORF">SAMEA3545359_00172</name>
</gene>
<dbReference type="AlphaFoldDB" id="A0A1C6G038"/>
<dbReference type="Gene3D" id="1.10.260.40">
    <property type="entry name" value="lambda repressor-like DNA-binding domains"/>
    <property type="match status" value="1"/>
</dbReference>
<dbReference type="Pfam" id="PF01381">
    <property type="entry name" value="HTH_3"/>
    <property type="match status" value="1"/>
</dbReference>
<evidence type="ECO:0000259" key="1">
    <source>
        <dbReference type="PROSITE" id="PS50943"/>
    </source>
</evidence>
<dbReference type="EMBL" id="FMHG01000001">
    <property type="protein sequence ID" value="SCJ38580.1"/>
    <property type="molecule type" value="Genomic_DNA"/>
</dbReference>
<accession>A0A1C6G038</accession>
<reference evidence="2" key="1">
    <citation type="submission" date="2015-09" db="EMBL/GenBank/DDBJ databases">
        <authorList>
            <consortium name="Pathogen Informatics"/>
        </authorList>
    </citation>
    <scope>NUCLEOTIDE SEQUENCE</scope>
    <source>
        <strain evidence="2">2789STDY5834896</strain>
    </source>
</reference>